<gene>
    <name evidence="2" type="ORF">CCM_01766</name>
</gene>
<keyword evidence="3" id="KW-1185">Reference proteome</keyword>
<evidence type="ECO:0000256" key="1">
    <source>
        <dbReference type="SAM" id="Phobius"/>
    </source>
</evidence>
<keyword evidence="1" id="KW-0812">Transmembrane</keyword>
<dbReference type="GeneID" id="18163796"/>
<reference evidence="2 3" key="1">
    <citation type="journal article" date="2011" name="Genome Biol.">
        <title>Genome sequence of the insect pathogenic fungus Cordyceps militaris, a valued traditional Chinese medicine.</title>
        <authorList>
            <person name="Zheng P."/>
            <person name="Xia Y."/>
            <person name="Xiao G."/>
            <person name="Xiong C."/>
            <person name="Hu X."/>
            <person name="Zhang S."/>
            <person name="Zheng H."/>
            <person name="Huang Y."/>
            <person name="Zhou Y."/>
            <person name="Wang S."/>
            <person name="Zhao G.P."/>
            <person name="Liu X."/>
            <person name="St Leger R.J."/>
            <person name="Wang C."/>
        </authorList>
    </citation>
    <scope>NUCLEOTIDE SEQUENCE [LARGE SCALE GENOMIC DNA]</scope>
    <source>
        <strain evidence="2 3">CM01</strain>
    </source>
</reference>
<sequence>MAIPWSTIKSLLLFLGPIAIPRAIAYYRASKTASQSAGLTVRPVPRAIRYALVLLAVAAAVLALQTLLPPLVPENMFARTASRLQIPVDVLFHRLAGLRPLTPADEVLRGKFVNLESRLLYMQFGPGVLAGCPFCTAEEPKSYLYYAVPGLLWVHLANFFAVALVTSPSWTGRYGRQWRTWAAIVAGGMAAIDIWFLSNYNYQANARALRLADVDAFYWGARATRLWALAVFDAVLGYAIYLSATNRAFIQMPTPAERVENVNRALHVAKSKMSALGIIKNTTQRDTELRQRSDAYWSHEVRLVSEAMEEREVIEGVSDALENRLNIQHITRDADSYTALVMQEF</sequence>
<keyword evidence="1" id="KW-1133">Transmembrane helix</keyword>
<dbReference type="VEuPathDB" id="FungiDB:CCM_01766"/>
<organism evidence="2 3">
    <name type="scientific">Cordyceps militaris (strain CM01)</name>
    <name type="common">Caterpillar fungus</name>
    <dbReference type="NCBI Taxonomy" id="983644"/>
    <lineage>
        <taxon>Eukaryota</taxon>
        <taxon>Fungi</taxon>
        <taxon>Dikarya</taxon>
        <taxon>Ascomycota</taxon>
        <taxon>Pezizomycotina</taxon>
        <taxon>Sordariomycetes</taxon>
        <taxon>Hypocreomycetidae</taxon>
        <taxon>Hypocreales</taxon>
        <taxon>Cordycipitaceae</taxon>
        <taxon>Cordyceps</taxon>
    </lineage>
</organism>
<feature type="transmembrane region" description="Helical" evidence="1">
    <location>
        <begin position="6"/>
        <end position="27"/>
    </location>
</feature>
<feature type="transmembrane region" description="Helical" evidence="1">
    <location>
        <begin position="47"/>
        <end position="68"/>
    </location>
</feature>
<feature type="transmembrane region" description="Helical" evidence="1">
    <location>
        <begin position="143"/>
        <end position="166"/>
    </location>
</feature>
<evidence type="ECO:0000313" key="2">
    <source>
        <dbReference type="EMBL" id="EGX97107.1"/>
    </source>
</evidence>
<protein>
    <submittedName>
        <fullName evidence="2">Uncharacterized protein</fullName>
    </submittedName>
</protein>
<feature type="transmembrane region" description="Helical" evidence="1">
    <location>
        <begin position="226"/>
        <end position="244"/>
    </location>
</feature>
<dbReference type="InParanoid" id="G3J734"/>
<dbReference type="KEGG" id="cmt:CCM_01766"/>
<keyword evidence="1" id="KW-0472">Membrane</keyword>
<dbReference type="STRING" id="983644.G3J734"/>
<dbReference type="HOGENOM" id="CLU_044758_1_0_1"/>
<dbReference type="PANTHER" id="PTHR39470:SF1">
    <property type="entry name" value="CHORISMATE SYNTHASE PROTEIN"/>
    <property type="match status" value="1"/>
</dbReference>
<accession>G3J734</accession>
<dbReference type="OMA" id="YFYYALP"/>
<dbReference type="Proteomes" id="UP000001610">
    <property type="component" value="Unassembled WGS sequence"/>
</dbReference>
<dbReference type="eggNOG" id="KOG4253">
    <property type="taxonomic scope" value="Eukaryota"/>
</dbReference>
<evidence type="ECO:0000313" key="3">
    <source>
        <dbReference type="Proteomes" id="UP000001610"/>
    </source>
</evidence>
<dbReference type="AlphaFoldDB" id="G3J734"/>
<dbReference type="RefSeq" id="XP_006666984.1">
    <property type="nucleotide sequence ID" value="XM_006666921.1"/>
</dbReference>
<dbReference type="EMBL" id="JH126399">
    <property type="protein sequence ID" value="EGX97107.1"/>
    <property type="molecule type" value="Genomic_DNA"/>
</dbReference>
<dbReference type="OrthoDB" id="4218123at2759"/>
<name>G3J734_CORMM</name>
<dbReference type="PANTHER" id="PTHR39470">
    <property type="entry name" value="CHROMOSOME 10, WHOLE GENOME SHOTGUN SEQUENCE"/>
    <property type="match status" value="1"/>
</dbReference>
<proteinExistence type="predicted"/>
<feature type="transmembrane region" description="Helical" evidence="1">
    <location>
        <begin position="178"/>
        <end position="197"/>
    </location>
</feature>